<reference evidence="4 6" key="1">
    <citation type="journal article" date="2008" name="Science">
        <title>The Physcomitrella genome reveals evolutionary insights into the conquest of land by plants.</title>
        <authorList>
            <person name="Rensing S."/>
            <person name="Lang D."/>
            <person name="Zimmer A."/>
            <person name="Terry A."/>
            <person name="Salamov A."/>
            <person name="Shapiro H."/>
            <person name="Nishiyama T."/>
            <person name="Perroud P.-F."/>
            <person name="Lindquist E."/>
            <person name="Kamisugi Y."/>
            <person name="Tanahashi T."/>
            <person name="Sakakibara K."/>
            <person name="Fujita T."/>
            <person name="Oishi K."/>
            <person name="Shin-I T."/>
            <person name="Kuroki Y."/>
            <person name="Toyoda A."/>
            <person name="Suzuki Y."/>
            <person name="Hashimoto A."/>
            <person name="Yamaguchi K."/>
            <person name="Sugano A."/>
            <person name="Kohara Y."/>
            <person name="Fujiyama A."/>
            <person name="Anterola A."/>
            <person name="Aoki S."/>
            <person name="Ashton N."/>
            <person name="Barbazuk W.B."/>
            <person name="Barker E."/>
            <person name="Bennetzen J."/>
            <person name="Bezanilla M."/>
            <person name="Blankenship R."/>
            <person name="Cho S.H."/>
            <person name="Dutcher S."/>
            <person name="Estelle M."/>
            <person name="Fawcett J.A."/>
            <person name="Gundlach H."/>
            <person name="Hanada K."/>
            <person name="Heyl A."/>
            <person name="Hicks K.A."/>
            <person name="Hugh J."/>
            <person name="Lohr M."/>
            <person name="Mayer K."/>
            <person name="Melkozernov A."/>
            <person name="Murata T."/>
            <person name="Nelson D."/>
            <person name="Pils B."/>
            <person name="Prigge M."/>
            <person name="Reiss B."/>
            <person name="Renner T."/>
            <person name="Rombauts S."/>
            <person name="Rushton P."/>
            <person name="Sanderfoot A."/>
            <person name="Schween G."/>
            <person name="Shiu S.-H."/>
            <person name="Stueber K."/>
            <person name="Theodoulou F.L."/>
            <person name="Tu H."/>
            <person name="Van de Peer Y."/>
            <person name="Verrier P.J."/>
            <person name="Waters E."/>
            <person name="Wood A."/>
            <person name="Yang L."/>
            <person name="Cove D."/>
            <person name="Cuming A."/>
            <person name="Hasebe M."/>
            <person name="Lucas S."/>
            <person name="Mishler D.B."/>
            <person name="Reski R."/>
            <person name="Grigoriev I."/>
            <person name="Quatrano R.S."/>
            <person name="Boore J.L."/>
        </authorList>
    </citation>
    <scope>NUCLEOTIDE SEQUENCE [LARGE SCALE GENOMIC DNA]</scope>
    <source>
        <strain evidence="5 6">cv. Gransden 2004</strain>
    </source>
</reference>
<dbReference type="Gene3D" id="2.60.120.920">
    <property type="match status" value="1"/>
</dbReference>
<dbReference type="InterPro" id="IPR001870">
    <property type="entry name" value="B30.2/SPRY"/>
</dbReference>
<dbReference type="PANTHER" id="PTHR10598">
    <property type="entry name" value="SET1/ASH2 HISTONE METHYLTRANSFERASE COMPLEX SUBUNIT ASH2"/>
    <property type="match status" value="1"/>
</dbReference>
<dbReference type="SUPFAM" id="SSF49899">
    <property type="entry name" value="Concanavalin A-like lectins/glucanases"/>
    <property type="match status" value="1"/>
</dbReference>
<evidence type="ECO:0000256" key="1">
    <source>
        <dbReference type="ARBA" id="ARBA00004123"/>
    </source>
</evidence>
<accession>A0A2K1IIM9</accession>
<dbReference type="Pfam" id="PF00622">
    <property type="entry name" value="SPRY"/>
    <property type="match status" value="1"/>
</dbReference>
<dbReference type="EMBL" id="ABEU02000023">
    <property type="protein sequence ID" value="PNR29129.1"/>
    <property type="molecule type" value="Genomic_DNA"/>
</dbReference>
<comment type="subcellular location">
    <subcellularLocation>
        <location evidence="1">Nucleus</location>
    </subcellularLocation>
</comment>
<dbReference type="EnsemblPlants" id="Pp3c23_9320V3.1">
    <property type="protein sequence ID" value="Pp3c23_9320V3.1"/>
    <property type="gene ID" value="Pp3c23_9320"/>
</dbReference>
<dbReference type="InterPro" id="IPR043136">
    <property type="entry name" value="B30.2/SPRY_sf"/>
</dbReference>
<dbReference type="AlphaFoldDB" id="A0A2K1IIM9"/>
<dbReference type="PROSITE" id="PS50188">
    <property type="entry name" value="B302_SPRY"/>
    <property type="match status" value="1"/>
</dbReference>
<organism evidence="4">
    <name type="scientific">Physcomitrium patens</name>
    <name type="common">Spreading-leaved earth moss</name>
    <name type="synonym">Physcomitrella patens</name>
    <dbReference type="NCBI Taxonomy" id="3218"/>
    <lineage>
        <taxon>Eukaryota</taxon>
        <taxon>Viridiplantae</taxon>
        <taxon>Streptophyta</taxon>
        <taxon>Embryophyta</taxon>
        <taxon>Bryophyta</taxon>
        <taxon>Bryophytina</taxon>
        <taxon>Bryopsida</taxon>
        <taxon>Funariidae</taxon>
        <taxon>Funariales</taxon>
        <taxon>Funariaceae</taxon>
        <taxon>Physcomitrium</taxon>
    </lineage>
</organism>
<dbReference type="Proteomes" id="UP000006727">
    <property type="component" value="Chromosome 23"/>
</dbReference>
<dbReference type="InterPro" id="IPR013320">
    <property type="entry name" value="ConA-like_dom_sf"/>
</dbReference>
<evidence type="ECO:0000259" key="3">
    <source>
        <dbReference type="PROSITE" id="PS50188"/>
    </source>
</evidence>
<sequence>MVRATRGVIEGAWYFEITVKALGQTGHTRLGWSTWEGDLQAPVGFDINSYAYRDIDGSKVHQAIREPYGSPYSENDVIGFYINLPNGAEYTPKYDFYVCKPSTNVFSVPLEKKDNFLRRIPGSEISFFKNGICQGIAYKDIYGGEYFPAASMFTLPSPEVKCCVQFNFGPNFIFPPKDWDGRIHPQLMWEAMPPKLLTLMVSKQGSQVSIENEVLDGNMECAPLTQETMEERDKGKRIKIHGKNGLFGRGRRTIGLFPCPIVRKPHVHNAIHPKKIIKKSCKDMVLKKVKNSSLLVQELTEIDANEFKNS</sequence>
<dbReference type="InParanoid" id="A0A2K1IIM9"/>
<dbReference type="CDD" id="cd12872">
    <property type="entry name" value="SPRY_Ash2"/>
    <property type="match status" value="1"/>
</dbReference>
<dbReference type="FunFam" id="2.60.120.920:FF:000043">
    <property type="entry name" value="Protein TRAUCO"/>
    <property type="match status" value="1"/>
</dbReference>
<dbReference type="InterPro" id="IPR037353">
    <property type="entry name" value="ASH2"/>
</dbReference>
<keyword evidence="2" id="KW-0539">Nucleus</keyword>
<evidence type="ECO:0000313" key="4">
    <source>
        <dbReference type="EMBL" id="PNR29129.1"/>
    </source>
</evidence>
<reference evidence="4 6" key="2">
    <citation type="journal article" date="2018" name="Plant J.">
        <title>The Physcomitrella patens chromosome-scale assembly reveals moss genome structure and evolution.</title>
        <authorList>
            <person name="Lang D."/>
            <person name="Ullrich K.K."/>
            <person name="Murat F."/>
            <person name="Fuchs J."/>
            <person name="Jenkins J."/>
            <person name="Haas F.B."/>
            <person name="Piednoel M."/>
            <person name="Gundlach H."/>
            <person name="Van Bel M."/>
            <person name="Meyberg R."/>
            <person name="Vives C."/>
            <person name="Morata J."/>
            <person name="Symeonidi A."/>
            <person name="Hiss M."/>
            <person name="Muchero W."/>
            <person name="Kamisugi Y."/>
            <person name="Saleh O."/>
            <person name="Blanc G."/>
            <person name="Decker E.L."/>
            <person name="van Gessel N."/>
            <person name="Grimwood J."/>
            <person name="Hayes R.D."/>
            <person name="Graham S.W."/>
            <person name="Gunter L.E."/>
            <person name="McDaniel S.F."/>
            <person name="Hoernstein S.N.W."/>
            <person name="Larsson A."/>
            <person name="Li F.W."/>
            <person name="Perroud P.F."/>
            <person name="Phillips J."/>
            <person name="Ranjan P."/>
            <person name="Rokshar D.S."/>
            <person name="Rothfels C.J."/>
            <person name="Schneider L."/>
            <person name="Shu S."/>
            <person name="Stevenson D.W."/>
            <person name="Thummler F."/>
            <person name="Tillich M."/>
            <person name="Villarreal Aguilar J.C."/>
            <person name="Widiez T."/>
            <person name="Wong G.K."/>
            <person name="Wymore A."/>
            <person name="Zhang Y."/>
            <person name="Zimmer A.D."/>
            <person name="Quatrano R.S."/>
            <person name="Mayer K.F.X."/>
            <person name="Goodstein D."/>
            <person name="Casacuberta J.M."/>
            <person name="Vandepoele K."/>
            <person name="Reski R."/>
            <person name="Cuming A.C."/>
            <person name="Tuskan G.A."/>
            <person name="Maumus F."/>
            <person name="Salse J."/>
            <person name="Schmutz J."/>
            <person name="Rensing S.A."/>
        </authorList>
    </citation>
    <scope>NUCLEOTIDE SEQUENCE [LARGE SCALE GENOMIC DNA]</scope>
    <source>
        <strain evidence="5 6">cv. Gransden 2004</strain>
    </source>
</reference>
<name>A0A2K1IIM9_PHYPA</name>
<proteinExistence type="predicted"/>
<dbReference type="SMART" id="SM00449">
    <property type="entry name" value="SPRY"/>
    <property type="match status" value="1"/>
</dbReference>
<dbReference type="Gramene" id="Pp3c23_9320V3.1">
    <property type="protein sequence ID" value="Pp3c23_9320V3.1"/>
    <property type="gene ID" value="Pp3c23_9320"/>
</dbReference>
<keyword evidence="6" id="KW-1185">Reference proteome</keyword>
<dbReference type="GO" id="GO:0000976">
    <property type="term" value="F:transcription cis-regulatory region binding"/>
    <property type="evidence" value="ECO:0000318"/>
    <property type="project" value="GO_Central"/>
</dbReference>
<dbReference type="PANTHER" id="PTHR10598:SF0">
    <property type="entry name" value="SET1_ASH2 HISTONE METHYLTRANSFERASE COMPLEX SUBUNIT ASH2"/>
    <property type="match status" value="1"/>
</dbReference>
<feature type="domain" description="B30.2/SPRY" evidence="3">
    <location>
        <begin position="1"/>
        <end position="173"/>
    </location>
</feature>
<evidence type="ECO:0000313" key="5">
    <source>
        <dbReference type="EnsemblPlants" id="Pp3c23_9320V3.1"/>
    </source>
</evidence>
<evidence type="ECO:0000313" key="6">
    <source>
        <dbReference type="Proteomes" id="UP000006727"/>
    </source>
</evidence>
<protein>
    <recommendedName>
        <fullName evidence="3">B30.2/SPRY domain-containing protein</fullName>
    </recommendedName>
</protein>
<reference evidence="5" key="3">
    <citation type="submission" date="2020-12" db="UniProtKB">
        <authorList>
            <consortium name="EnsemblPlants"/>
        </authorList>
    </citation>
    <scope>IDENTIFICATION</scope>
</reference>
<gene>
    <name evidence="4" type="ORF">PHYPA_027821</name>
</gene>
<dbReference type="InterPro" id="IPR003877">
    <property type="entry name" value="SPRY_dom"/>
</dbReference>
<dbReference type="GO" id="GO:0048188">
    <property type="term" value="C:Set1C/COMPASS complex"/>
    <property type="evidence" value="ECO:0000318"/>
    <property type="project" value="GO_Central"/>
</dbReference>
<evidence type="ECO:0000256" key="2">
    <source>
        <dbReference type="ARBA" id="ARBA00023242"/>
    </source>
</evidence>
<dbReference type="PaxDb" id="3218-PP1S10_107V6.1"/>
<dbReference type="STRING" id="3218.A0A2K1IIM9"/>